<dbReference type="InterPro" id="IPR023210">
    <property type="entry name" value="NADP_OxRdtase_dom"/>
</dbReference>
<name>A0A917G124_9BACI</name>
<dbReference type="EMBL" id="BMJT01000003">
    <property type="protein sequence ID" value="GGG17048.1"/>
    <property type="molecule type" value="Genomic_DNA"/>
</dbReference>
<dbReference type="Gene3D" id="3.20.20.100">
    <property type="entry name" value="NADP-dependent oxidoreductase domain"/>
    <property type="match status" value="1"/>
</dbReference>
<dbReference type="PANTHER" id="PTHR43312:SF1">
    <property type="entry name" value="NADP-DEPENDENT OXIDOREDUCTASE DOMAIN-CONTAINING PROTEIN"/>
    <property type="match status" value="1"/>
</dbReference>
<evidence type="ECO:0000313" key="3">
    <source>
        <dbReference type="Proteomes" id="UP000616608"/>
    </source>
</evidence>
<dbReference type="CDD" id="cd19086">
    <property type="entry name" value="AKR_AKR11C1"/>
    <property type="match status" value="1"/>
</dbReference>
<comment type="caution">
    <text evidence="2">The sequence shown here is derived from an EMBL/GenBank/DDBJ whole genome shotgun (WGS) entry which is preliminary data.</text>
</comment>
<dbReference type="Proteomes" id="UP000616608">
    <property type="component" value="Unassembled WGS sequence"/>
</dbReference>
<protein>
    <submittedName>
        <fullName evidence="2">D-threo-aldose 1-dehydrogenase</fullName>
    </submittedName>
</protein>
<feature type="domain" description="NADP-dependent oxidoreductase" evidence="1">
    <location>
        <begin position="15"/>
        <end position="282"/>
    </location>
</feature>
<evidence type="ECO:0000259" key="1">
    <source>
        <dbReference type="Pfam" id="PF00248"/>
    </source>
</evidence>
<gene>
    <name evidence="2" type="ORF">GCM10007425_09270</name>
</gene>
<sequence>MEKRQLGQSTLQISEIGLGCMSLPPAINEAKPILLEALQSGITYFDTADLYQFGHNETVIGEVLKNHRHQITLASKVGNKANATKDGWTWDISKAYIETAVRESLKRLQTDYLDVYQLHGGTLDDDFDEVIDTFEGLKKQGLIRSYGISTLRPNVLQTFLPLAQASTVMMPYSLLDREPEEFFPFIQQQGASVVSRGTLAKGLLTTAWEERLQAHTHYDEQTLRQLLSQLTAQYGNLHALALAFNLRSPVVASTIIGASSVTQLQQTIKAYQVAQQIDDFAFAKEHTKLTTYTKHR</sequence>
<proteinExistence type="predicted"/>
<dbReference type="AlphaFoldDB" id="A0A917G124"/>
<organism evidence="2 3">
    <name type="scientific">Lysinibacillus alkalisoli</name>
    <dbReference type="NCBI Taxonomy" id="1911548"/>
    <lineage>
        <taxon>Bacteria</taxon>
        <taxon>Bacillati</taxon>
        <taxon>Bacillota</taxon>
        <taxon>Bacilli</taxon>
        <taxon>Bacillales</taxon>
        <taxon>Bacillaceae</taxon>
        <taxon>Lysinibacillus</taxon>
    </lineage>
</organism>
<dbReference type="RefSeq" id="WP_188613863.1">
    <property type="nucleotide sequence ID" value="NZ_BMJT01000003.1"/>
</dbReference>
<dbReference type="InterPro" id="IPR036812">
    <property type="entry name" value="NAD(P)_OxRdtase_dom_sf"/>
</dbReference>
<accession>A0A917G124</accession>
<dbReference type="InterPro" id="IPR053135">
    <property type="entry name" value="AKR2_Oxidoreductase"/>
</dbReference>
<dbReference type="SUPFAM" id="SSF51430">
    <property type="entry name" value="NAD(P)-linked oxidoreductase"/>
    <property type="match status" value="1"/>
</dbReference>
<evidence type="ECO:0000313" key="2">
    <source>
        <dbReference type="EMBL" id="GGG17048.1"/>
    </source>
</evidence>
<keyword evidence="3" id="KW-1185">Reference proteome</keyword>
<dbReference type="Pfam" id="PF00248">
    <property type="entry name" value="Aldo_ket_red"/>
    <property type="match status" value="1"/>
</dbReference>
<reference evidence="2" key="1">
    <citation type="journal article" date="2014" name="Int. J. Syst. Evol. Microbiol.">
        <title>Complete genome sequence of Corynebacterium casei LMG S-19264T (=DSM 44701T), isolated from a smear-ripened cheese.</title>
        <authorList>
            <consortium name="US DOE Joint Genome Institute (JGI-PGF)"/>
            <person name="Walter F."/>
            <person name="Albersmeier A."/>
            <person name="Kalinowski J."/>
            <person name="Ruckert C."/>
        </authorList>
    </citation>
    <scope>NUCLEOTIDE SEQUENCE</scope>
    <source>
        <strain evidence="2">CGMCC 1.15760</strain>
    </source>
</reference>
<dbReference type="InterPro" id="IPR020471">
    <property type="entry name" value="AKR"/>
</dbReference>
<dbReference type="GO" id="GO:0016491">
    <property type="term" value="F:oxidoreductase activity"/>
    <property type="evidence" value="ECO:0007669"/>
    <property type="project" value="InterPro"/>
</dbReference>
<dbReference type="PRINTS" id="PR00069">
    <property type="entry name" value="ALDKETRDTASE"/>
</dbReference>
<reference evidence="2" key="2">
    <citation type="submission" date="2020-09" db="EMBL/GenBank/DDBJ databases">
        <authorList>
            <person name="Sun Q."/>
            <person name="Zhou Y."/>
        </authorList>
    </citation>
    <scope>NUCLEOTIDE SEQUENCE</scope>
    <source>
        <strain evidence="2">CGMCC 1.15760</strain>
    </source>
</reference>
<dbReference type="PANTHER" id="PTHR43312">
    <property type="entry name" value="D-THREO-ALDOSE 1-DEHYDROGENASE"/>
    <property type="match status" value="1"/>
</dbReference>